<dbReference type="InterPro" id="IPR023187">
    <property type="entry name" value="Tscrpt_reg_MarR-type_CS"/>
</dbReference>
<dbReference type="SMART" id="SM00347">
    <property type="entry name" value="HTH_MARR"/>
    <property type="match status" value="1"/>
</dbReference>
<dbReference type="InterPro" id="IPR036388">
    <property type="entry name" value="WH-like_DNA-bd_sf"/>
</dbReference>
<dbReference type="PROSITE" id="PS01117">
    <property type="entry name" value="HTH_MARR_1"/>
    <property type="match status" value="1"/>
</dbReference>
<comment type="caution">
    <text evidence="6">The sequence shown here is derived from an EMBL/GenBank/DDBJ whole genome shotgun (WGS) entry which is preliminary data.</text>
</comment>
<keyword evidence="3" id="KW-0804">Transcription</keyword>
<organism evidence="6 7">
    <name type="scientific">Paramagnetospirillum magnetotacticum MS-1</name>
    <dbReference type="NCBI Taxonomy" id="272627"/>
    <lineage>
        <taxon>Bacteria</taxon>
        <taxon>Pseudomonadati</taxon>
        <taxon>Pseudomonadota</taxon>
        <taxon>Alphaproteobacteria</taxon>
        <taxon>Rhodospirillales</taxon>
        <taxon>Magnetospirillaceae</taxon>
        <taxon>Paramagnetospirillum</taxon>
    </lineage>
</organism>
<dbReference type="PANTHER" id="PTHR33164:SF43">
    <property type="entry name" value="HTH-TYPE TRANSCRIPTIONAL REPRESSOR YETL"/>
    <property type="match status" value="1"/>
</dbReference>
<dbReference type="InterPro" id="IPR000835">
    <property type="entry name" value="HTH_MarR-typ"/>
</dbReference>
<dbReference type="OrthoDB" id="8228089at2"/>
<dbReference type="PRINTS" id="PR00598">
    <property type="entry name" value="HTHMARR"/>
</dbReference>
<dbReference type="GO" id="GO:0003677">
    <property type="term" value="F:DNA binding"/>
    <property type="evidence" value="ECO:0007669"/>
    <property type="project" value="UniProtKB-KW"/>
</dbReference>
<keyword evidence="1" id="KW-0805">Transcription regulation</keyword>
<feature type="region of interest" description="Disordered" evidence="4">
    <location>
        <begin position="1"/>
        <end position="22"/>
    </location>
</feature>
<accession>A0A0C2V092</accession>
<evidence type="ECO:0000259" key="5">
    <source>
        <dbReference type="PROSITE" id="PS50995"/>
    </source>
</evidence>
<evidence type="ECO:0000256" key="2">
    <source>
        <dbReference type="ARBA" id="ARBA00023125"/>
    </source>
</evidence>
<proteinExistence type="predicted"/>
<dbReference type="GO" id="GO:0003700">
    <property type="term" value="F:DNA-binding transcription factor activity"/>
    <property type="evidence" value="ECO:0007669"/>
    <property type="project" value="InterPro"/>
</dbReference>
<dbReference type="RefSeq" id="WP_009868680.1">
    <property type="nucleotide sequence ID" value="NZ_JXSL01000027.1"/>
</dbReference>
<name>A0A0C2V092_PARME</name>
<feature type="domain" description="HTH marR-type" evidence="5">
    <location>
        <begin position="23"/>
        <end position="155"/>
    </location>
</feature>
<dbReference type="AlphaFoldDB" id="A0A0C2V092"/>
<evidence type="ECO:0000256" key="4">
    <source>
        <dbReference type="SAM" id="MobiDB-lite"/>
    </source>
</evidence>
<dbReference type="InterPro" id="IPR039422">
    <property type="entry name" value="MarR/SlyA-like"/>
</dbReference>
<dbReference type="PANTHER" id="PTHR33164">
    <property type="entry name" value="TRANSCRIPTIONAL REGULATOR, MARR FAMILY"/>
    <property type="match status" value="1"/>
</dbReference>
<sequence length="155" mass="16770">MPGSQAKSMEREEGAGTSFGPMTEELGFHLRRAQVAAFKHFAQSVTAAEGITPGLYGMLQVIANNSGLTQSALAEVMEVDRSSIVKVVNALEDKGLIRRDAAPNDRRSYHLRMTAEGKLALARIEAAVARQDREFSAGLSDDARALLISLLKRLT</sequence>
<protein>
    <submittedName>
        <fullName evidence="6">Transcriptional regulator MarR family</fullName>
    </submittedName>
</protein>
<gene>
    <name evidence="6" type="ORF">CCC_01966</name>
</gene>
<evidence type="ECO:0000313" key="6">
    <source>
        <dbReference type="EMBL" id="KIL98516.1"/>
    </source>
</evidence>
<evidence type="ECO:0000256" key="3">
    <source>
        <dbReference type="ARBA" id="ARBA00023163"/>
    </source>
</evidence>
<dbReference type="STRING" id="272627.CCC_01966"/>
<dbReference type="Gene3D" id="1.10.10.10">
    <property type="entry name" value="Winged helix-like DNA-binding domain superfamily/Winged helix DNA-binding domain"/>
    <property type="match status" value="1"/>
</dbReference>
<dbReference type="EMBL" id="JXSL01000027">
    <property type="protein sequence ID" value="KIL98516.1"/>
    <property type="molecule type" value="Genomic_DNA"/>
</dbReference>
<reference evidence="6 7" key="1">
    <citation type="submission" date="2015-01" db="EMBL/GenBank/DDBJ databases">
        <title>Genome Sequence of Magnetospirillum magnetotacticum Strain MS-1.</title>
        <authorList>
            <person name="Marinov G.K."/>
            <person name="Smalley M.D."/>
            <person name="DeSalvo G."/>
        </authorList>
    </citation>
    <scope>NUCLEOTIDE SEQUENCE [LARGE SCALE GENOMIC DNA]</scope>
    <source>
        <strain evidence="6 7">MS-1</strain>
    </source>
</reference>
<keyword evidence="2" id="KW-0238">DNA-binding</keyword>
<evidence type="ECO:0000256" key="1">
    <source>
        <dbReference type="ARBA" id="ARBA00023015"/>
    </source>
</evidence>
<dbReference type="SUPFAM" id="SSF46785">
    <property type="entry name" value="Winged helix' DNA-binding domain"/>
    <property type="match status" value="1"/>
</dbReference>
<dbReference type="PROSITE" id="PS50995">
    <property type="entry name" value="HTH_MARR_2"/>
    <property type="match status" value="1"/>
</dbReference>
<evidence type="ECO:0000313" key="7">
    <source>
        <dbReference type="Proteomes" id="UP000031971"/>
    </source>
</evidence>
<dbReference type="InterPro" id="IPR036390">
    <property type="entry name" value="WH_DNA-bd_sf"/>
</dbReference>
<dbReference type="GO" id="GO:0006950">
    <property type="term" value="P:response to stress"/>
    <property type="evidence" value="ECO:0007669"/>
    <property type="project" value="TreeGrafter"/>
</dbReference>
<keyword evidence="7" id="KW-1185">Reference proteome</keyword>
<dbReference type="Pfam" id="PF01047">
    <property type="entry name" value="MarR"/>
    <property type="match status" value="1"/>
</dbReference>
<dbReference type="Proteomes" id="UP000031971">
    <property type="component" value="Unassembled WGS sequence"/>
</dbReference>